<organism evidence="1 2">
    <name type="scientific">Pseudomonas eucalypticola</name>
    <dbReference type="NCBI Taxonomy" id="2599595"/>
    <lineage>
        <taxon>Bacteria</taxon>
        <taxon>Pseudomonadati</taxon>
        <taxon>Pseudomonadota</taxon>
        <taxon>Gammaproteobacteria</taxon>
        <taxon>Pseudomonadales</taxon>
        <taxon>Pseudomonadaceae</taxon>
        <taxon>Pseudomonas</taxon>
    </lineage>
</organism>
<dbReference type="AlphaFoldDB" id="A0A7D5D810"/>
<evidence type="ECO:0000313" key="2">
    <source>
        <dbReference type="Proteomes" id="UP000509568"/>
    </source>
</evidence>
<evidence type="ECO:0008006" key="3">
    <source>
        <dbReference type="Google" id="ProtNLM"/>
    </source>
</evidence>
<dbReference type="Proteomes" id="UP000509568">
    <property type="component" value="Chromosome"/>
</dbReference>
<keyword evidence="2" id="KW-1185">Reference proteome</keyword>
<dbReference type="KEGG" id="pez:HWQ56_10240"/>
<accession>A0A7D5D810</accession>
<reference evidence="1 2" key="1">
    <citation type="submission" date="2020-06" db="EMBL/GenBank/DDBJ databases">
        <title>Pseudomonas eucalypticola sp. nov., an endophyte of Eucalyptus dunnii leaves with biocontrol ability of eucalyptus leaf blight.</title>
        <authorList>
            <person name="Liu Y."/>
            <person name="Song Z."/>
            <person name="Zeng H."/>
            <person name="Lu M."/>
            <person name="Wang X."/>
            <person name="Lian X."/>
            <person name="Zhang Q."/>
        </authorList>
    </citation>
    <scope>NUCLEOTIDE SEQUENCE [LARGE SCALE GENOMIC DNA]</scope>
    <source>
        <strain evidence="1 2">NP-1</strain>
    </source>
</reference>
<proteinExistence type="predicted"/>
<dbReference type="EMBL" id="CP056030">
    <property type="protein sequence ID" value="QKZ04141.1"/>
    <property type="molecule type" value="Genomic_DNA"/>
</dbReference>
<evidence type="ECO:0000313" key="1">
    <source>
        <dbReference type="EMBL" id="QKZ04141.1"/>
    </source>
</evidence>
<protein>
    <recommendedName>
        <fullName evidence="3">XRE family transcriptional regulator</fullName>
    </recommendedName>
</protein>
<gene>
    <name evidence="1" type="ORF">HWQ56_10240</name>
</gene>
<name>A0A7D5D810_9PSED</name>
<sequence>MYSSNLAIATRNSGAVNVAARTALVVFGLFMGTGSNATPLNYDRSAAYAKPKADRLIQTAESSSFKYAGVDVRSPVQHLENVKNILALPVSETAGLFGVTRQSIYKWLAGSSMPEQEKLERLSELSRIADLFNEASVSRPGDLLRMKAFEGKSVLDLFKDGADYSACLSMLIAESKAMDVAYDSSGISKLQQKRTDDWKATISIPFSDDV</sequence>
<dbReference type="RefSeq" id="WP_176570360.1">
    <property type="nucleotide sequence ID" value="NZ_CP056030.1"/>
</dbReference>